<keyword evidence="2" id="KW-1185">Reference proteome</keyword>
<dbReference type="SUPFAM" id="SSF51197">
    <property type="entry name" value="Clavaminate synthase-like"/>
    <property type="match status" value="1"/>
</dbReference>
<protein>
    <submittedName>
        <fullName evidence="1">Phytanoyl-CoA dioxygenase family protein</fullName>
    </submittedName>
</protein>
<dbReference type="PANTHER" id="PTHR20883">
    <property type="entry name" value="PHYTANOYL-COA DIOXYGENASE DOMAIN CONTAINING 1"/>
    <property type="match status" value="1"/>
</dbReference>
<dbReference type="PANTHER" id="PTHR20883:SF46">
    <property type="entry name" value="PHYTANOYL-COA HYDROXYLASE"/>
    <property type="match status" value="1"/>
</dbReference>
<comment type="caution">
    <text evidence="1">The sequence shown here is derived from an EMBL/GenBank/DDBJ whole genome shotgun (WGS) entry which is preliminary data.</text>
</comment>
<dbReference type="EMBL" id="JAWJZF010000517">
    <property type="protein sequence ID" value="MDX2297264.1"/>
    <property type="molecule type" value="Genomic_DNA"/>
</dbReference>
<keyword evidence="1" id="KW-0223">Dioxygenase</keyword>
<accession>A0ABU4KHH9</accession>
<gene>
    <name evidence="1" type="ORF">R2363_34435</name>
</gene>
<evidence type="ECO:0000313" key="1">
    <source>
        <dbReference type="EMBL" id="MDX2297264.1"/>
    </source>
</evidence>
<dbReference type="Proteomes" id="UP001278571">
    <property type="component" value="Unassembled WGS sequence"/>
</dbReference>
<reference evidence="1 2" key="1">
    <citation type="submission" date="2023-10" db="EMBL/GenBank/DDBJ databases">
        <authorList>
            <person name="Wang X.X."/>
        </authorList>
    </citation>
    <scope>NUCLEOTIDE SEQUENCE [LARGE SCALE GENOMIC DNA]</scope>
    <source>
        <strain evidence="1 2">NBRC 12816</strain>
    </source>
</reference>
<proteinExistence type="predicted"/>
<sequence length="269" mass="29546">MLTTPDLTESGLPTQEVLHRFHDQGFVHLRSVLSPEEVAGFRAAAEKLLAEEGPEIWGASADETQVHYVEAAWRKHPDLRRLALHPVVTRAAEHLAGGPLRLYGTDVLKKEPDVHLPTVVHDDEPGLPLAGLTRTLTAWIPLVDVPADRGCLIYVPGSHRRPLAHRQVHLAGFQDYRPMEEIWPDFPFSPRVAVPMRAGDVVFHDFRTVHMAGANTDGERRLAFASVYMDSDATYRPGVQDHPVAHLAPGAPVDGDRFPLIAAGPGATP</sequence>
<dbReference type="Pfam" id="PF05721">
    <property type="entry name" value="PhyH"/>
    <property type="match status" value="1"/>
</dbReference>
<dbReference type="Gene3D" id="2.60.120.620">
    <property type="entry name" value="q2cbj1_9rhob like domain"/>
    <property type="match status" value="1"/>
</dbReference>
<evidence type="ECO:0000313" key="2">
    <source>
        <dbReference type="Proteomes" id="UP001278571"/>
    </source>
</evidence>
<name>A0ABU4KHH9_9ACTN</name>
<dbReference type="GO" id="GO:0051213">
    <property type="term" value="F:dioxygenase activity"/>
    <property type="evidence" value="ECO:0007669"/>
    <property type="project" value="UniProtKB-KW"/>
</dbReference>
<keyword evidence="1" id="KW-0560">Oxidoreductase</keyword>
<dbReference type="InterPro" id="IPR008775">
    <property type="entry name" value="Phytyl_CoA_dOase-like"/>
</dbReference>
<dbReference type="RefSeq" id="WP_319013397.1">
    <property type="nucleotide sequence ID" value="NZ_JAWJZF010000517.1"/>
</dbReference>
<organism evidence="1 2">
    <name type="scientific">Streptomyces roseolus</name>
    <dbReference type="NCBI Taxonomy" id="67358"/>
    <lineage>
        <taxon>Bacteria</taxon>
        <taxon>Bacillati</taxon>
        <taxon>Actinomycetota</taxon>
        <taxon>Actinomycetes</taxon>
        <taxon>Kitasatosporales</taxon>
        <taxon>Streptomycetaceae</taxon>
        <taxon>Streptomyces</taxon>
    </lineage>
</organism>